<dbReference type="PANTHER" id="PTHR36981:SF1">
    <property type="entry name" value="P2X PURINORECEPTOR 7 INTRACELLULAR DOMAIN-CONTAINING PROTEIN"/>
    <property type="match status" value="1"/>
</dbReference>
<dbReference type="EMBL" id="VSWD01000001">
    <property type="protein sequence ID" value="KAK3109061.1"/>
    <property type="molecule type" value="Genomic_DNA"/>
</dbReference>
<evidence type="ECO:0000313" key="3">
    <source>
        <dbReference type="EMBL" id="KAK3109061.1"/>
    </source>
</evidence>
<evidence type="ECO:0000259" key="2">
    <source>
        <dbReference type="Pfam" id="PF20478"/>
    </source>
</evidence>
<accession>A0AA89CE63</accession>
<feature type="region of interest" description="Disordered" evidence="1">
    <location>
        <begin position="32"/>
        <end position="61"/>
    </location>
</feature>
<dbReference type="PANTHER" id="PTHR36981">
    <property type="entry name" value="ZGC:195170"/>
    <property type="match status" value="1"/>
</dbReference>
<dbReference type="Pfam" id="PF20478">
    <property type="entry name" value="P2RX7_C"/>
    <property type="match status" value="1"/>
</dbReference>
<dbReference type="InterPro" id="IPR046815">
    <property type="entry name" value="P2RX7_C"/>
</dbReference>
<sequence length="192" mass="22944">MEFEDNYEVPELDLDFVVQPYMFEPLFNGRSVTRRDESSDTDHEDDEVEDQETSDSEQLPQNTDWCSCKNCEIMQSVKECKCCRDTNIVDGKIEEAGISCITEHESFQVNCLNHHVLELSYYEYIEYNGPLEPDQMIHKVYRYIAYRRFARFIWKRLGKRNRRILPACVVSAIRRRYPSQEYCGFKYPDDRK</sequence>
<feature type="domain" description="P2X purinoreceptor 7 intracellular" evidence="2">
    <location>
        <begin position="36"/>
        <end position="186"/>
    </location>
</feature>
<keyword evidence="4" id="KW-1185">Reference proteome</keyword>
<organism evidence="3 4">
    <name type="scientific">Pinctada imbricata</name>
    <name type="common">Atlantic pearl-oyster</name>
    <name type="synonym">Pinctada martensii</name>
    <dbReference type="NCBI Taxonomy" id="66713"/>
    <lineage>
        <taxon>Eukaryota</taxon>
        <taxon>Metazoa</taxon>
        <taxon>Spiralia</taxon>
        <taxon>Lophotrochozoa</taxon>
        <taxon>Mollusca</taxon>
        <taxon>Bivalvia</taxon>
        <taxon>Autobranchia</taxon>
        <taxon>Pteriomorphia</taxon>
        <taxon>Pterioida</taxon>
        <taxon>Pterioidea</taxon>
        <taxon>Pteriidae</taxon>
        <taxon>Pinctada</taxon>
    </lineage>
</organism>
<dbReference type="Proteomes" id="UP001186944">
    <property type="component" value="Unassembled WGS sequence"/>
</dbReference>
<evidence type="ECO:0000313" key="4">
    <source>
        <dbReference type="Proteomes" id="UP001186944"/>
    </source>
</evidence>
<feature type="compositionally biased region" description="Acidic residues" evidence="1">
    <location>
        <begin position="42"/>
        <end position="55"/>
    </location>
</feature>
<dbReference type="AlphaFoldDB" id="A0AA89CE63"/>
<comment type="caution">
    <text evidence="3">The sequence shown here is derived from an EMBL/GenBank/DDBJ whole genome shotgun (WGS) entry which is preliminary data.</text>
</comment>
<gene>
    <name evidence="3" type="ORF">FSP39_022067</name>
</gene>
<name>A0AA89CE63_PINIB</name>
<proteinExistence type="predicted"/>
<reference evidence="3" key="1">
    <citation type="submission" date="2019-08" db="EMBL/GenBank/DDBJ databases">
        <title>The improved chromosome-level genome for the pearl oyster Pinctada fucata martensii using PacBio sequencing and Hi-C.</title>
        <authorList>
            <person name="Zheng Z."/>
        </authorList>
    </citation>
    <scope>NUCLEOTIDE SEQUENCE</scope>
    <source>
        <strain evidence="3">ZZ-2019</strain>
        <tissue evidence="3">Adductor muscle</tissue>
    </source>
</reference>
<protein>
    <recommendedName>
        <fullName evidence="2">P2X purinoreceptor 7 intracellular domain-containing protein</fullName>
    </recommendedName>
</protein>
<evidence type="ECO:0000256" key="1">
    <source>
        <dbReference type="SAM" id="MobiDB-lite"/>
    </source>
</evidence>